<gene>
    <name evidence="4" type="ORF">SAMN03080610_00934</name>
</gene>
<evidence type="ECO:0000259" key="3">
    <source>
        <dbReference type="Pfam" id="PF01266"/>
    </source>
</evidence>
<dbReference type="RefSeq" id="WP_092809912.1">
    <property type="nucleotide sequence ID" value="NZ_FMVW01000001.1"/>
</dbReference>
<feature type="domain" description="FAD dependent oxidoreductase" evidence="3">
    <location>
        <begin position="19"/>
        <end position="412"/>
    </location>
</feature>
<evidence type="ECO:0000256" key="2">
    <source>
        <dbReference type="ARBA" id="ARBA00023002"/>
    </source>
</evidence>
<dbReference type="Gene3D" id="3.50.50.60">
    <property type="entry name" value="FAD/NAD(P)-binding domain"/>
    <property type="match status" value="1"/>
</dbReference>
<reference evidence="4 5" key="1">
    <citation type="submission" date="2016-10" db="EMBL/GenBank/DDBJ databases">
        <authorList>
            <person name="de Groot N.N."/>
        </authorList>
    </citation>
    <scope>NUCLEOTIDE SEQUENCE [LARGE SCALE GENOMIC DNA]</scope>
    <source>
        <strain evidence="4 5">DSM 2698</strain>
    </source>
</reference>
<dbReference type="GO" id="GO:0005737">
    <property type="term" value="C:cytoplasm"/>
    <property type="evidence" value="ECO:0007669"/>
    <property type="project" value="TreeGrafter"/>
</dbReference>
<evidence type="ECO:0000313" key="4">
    <source>
        <dbReference type="EMBL" id="SCZ26341.1"/>
    </source>
</evidence>
<dbReference type="GO" id="GO:0008718">
    <property type="term" value="F:D-amino-acid dehydrogenase activity"/>
    <property type="evidence" value="ECO:0007669"/>
    <property type="project" value="TreeGrafter"/>
</dbReference>
<dbReference type="GO" id="GO:0005886">
    <property type="term" value="C:plasma membrane"/>
    <property type="evidence" value="ECO:0007669"/>
    <property type="project" value="TreeGrafter"/>
</dbReference>
<keyword evidence="2" id="KW-0560">Oxidoreductase</keyword>
<dbReference type="STRING" id="1120955.SAMN03080610_00934"/>
<dbReference type="SUPFAM" id="SSF51905">
    <property type="entry name" value="FAD/NAD(P)-binding domain"/>
    <property type="match status" value="1"/>
</dbReference>
<proteinExistence type="inferred from homology"/>
<dbReference type="AlphaFoldDB" id="A0A1G5MP28"/>
<evidence type="ECO:0000313" key="5">
    <source>
        <dbReference type="Proteomes" id="UP000199347"/>
    </source>
</evidence>
<name>A0A1G5MP28_AFIMA</name>
<dbReference type="Gene3D" id="3.30.9.10">
    <property type="entry name" value="D-Amino Acid Oxidase, subunit A, domain 2"/>
    <property type="match status" value="1"/>
</dbReference>
<dbReference type="Pfam" id="PF01266">
    <property type="entry name" value="DAO"/>
    <property type="match status" value="1"/>
</dbReference>
<dbReference type="InterPro" id="IPR036188">
    <property type="entry name" value="FAD/NAD-bd_sf"/>
</dbReference>
<dbReference type="OrthoDB" id="9787190at2"/>
<sequence>MGPQVDPVVSDRAFPEKADVVVIGGGIIGVSSALFMAERGMDVVVVEKGHIAGEQSSRNWGWVRQLYRDPREFDLIREALGLWRGLDQRIGGETGFTQCGILYGARNDKDVEAYRAWAEKAAASGIATELLSGSEMEKHLPGDRDLPKAILLCPGDGRAEPQKAAPAIALGARARGARIFTDCAARGIETAGGEVAGVVTERGRIATKNVVVAGGAWSRRILSDLDVVLPQLKVRASVARTSPVEGGPEVSIWDDVLGLRKRADGGYTLANGLSNAAPLTPDSFRFFFDFLPVLAMDWRHVGLRLDERFFSEWRERKPVPYDQPSPYEACRVLDPKPDLGYVRKCFEEAKRRFPVFNDARLVQTWAGFIDTTPDVVPVISPVESCSGLIVATGFSGHGFGIGPGAGHLVADLVTGEKPIADPHAFRLSRFSDGSRPRPMTNL</sequence>
<dbReference type="InterPro" id="IPR006076">
    <property type="entry name" value="FAD-dep_OxRdtase"/>
</dbReference>
<comment type="similarity">
    <text evidence="1">Belongs to the DadA oxidoreductase family.</text>
</comment>
<keyword evidence="5" id="KW-1185">Reference proteome</keyword>
<organism evidence="4 5">
    <name type="scientific">Afifella marina DSM 2698</name>
    <dbReference type="NCBI Taxonomy" id="1120955"/>
    <lineage>
        <taxon>Bacteria</taxon>
        <taxon>Pseudomonadati</taxon>
        <taxon>Pseudomonadota</taxon>
        <taxon>Alphaproteobacteria</taxon>
        <taxon>Hyphomicrobiales</taxon>
        <taxon>Afifellaceae</taxon>
        <taxon>Afifella</taxon>
    </lineage>
</organism>
<evidence type="ECO:0000256" key="1">
    <source>
        <dbReference type="ARBA" id="ARBA00009410"/>
    </source>
</evidence>
<dbReference type="PANTHER" id="PTHR13847">
    <property type="entry name" value="SARCOSINE DEHYDROGENASE-RELATED"/>
    <property type="match status" value="1"/>
</dbReference>
<accession>A0A1G5MP28</accession>
<protein>
    <submittedName>
        <fullName evidence="4">Glycine/D-amino acid oxidase</fullName>
    </submittedName>
</protein>
<dbReference type="Proteomes" id="UP000199347">
    <property type="component" value="Unassembled WGS sequence"/>
</dbReference>
<dbReference type="PANTHER" id="PTHR13847:SF280">
    <property type="entry name" value="D-AMINO ACID DEHYDROGENASE"/>
    <property type="match status" value="1"/>
</dbReference>
<dbReference type="EMBL" id="FMVW01000001">
    <property type="protein sequence ID" value="SCZ26341.1"/>
    <property type="molecule type" value="Genomic_DNA"/>
</dbReference>
<dbReference type="GO" id="GO:0055130">
    <property type="term" value="P:D-alanine catabolic process"/>
    <property type="evidence" value="ECO:0007669"/>
    <property type="project" value="TreeGrafter"/>
</dbReference>